<gene>
    <name evidence="1" type="ORF">E2C01_003381</name>
</gene>
<dbReference type="AlphaFoldDB" id="A0A5B7CPM1"/>
<comment type="caution">
    <text evidence="1">The sequence shown here is derived from an EMBL/GenBank/DDBJ whole genome shotgun (WGS) entry which is preliminary data.</text>
</comment>
<proteinExistence type="predicted"/>
<accession>A0A5B7CPM1</accession>
<keyword evidence="2" id="KW-1185">Reference proteome</keyword>
<protein>
    <submittedName>
        <fullName evidence="1">Uncharacterized protein</fullName>
    </submittedName>
</protein>
<name>A0A5B7CPM1_PORTR</name>
<organism evidence="1 2">
    <name type="scientific">Portunus trituberculatus</name>
    <name type="common">Swimming crab</name>
    <name type="synonym">Neptunus trituberculatus</name>
    <dbReference type="NCBI Taxonomy" id="210409"/>
    <lineage>
        <taxon>Eukaryota</taxon>
        <taxon>Metazoa</taxon>
        <taxon>Ecdysozoa</taxon>
        <taxon>Arthropoda</taxon>
        <taxon>Crustacea</taxon>
        <taxon>Multicrustacea</taxon>
        <taxon>Malacostraca</taxon>
        <taxon>Eumalacostraca</taxon>
        <taxon>Eucarida</taxon>
        <taxon>Decapoda</taxon>
        <taxon>Pleocyemata</taxon>
        <taxon>Brachyura</taxon>
        <taxon>Eubrachyura</taxon>
        <taxon>Portunoidea</taxon>
        <taxon>Portunidae</taxon>
        <taxon>Portuninae</taxon>
        <taxon>Portunus</taxon>
    </lineage>
</organism>
<dbReference type="EMBL" id="VSRR010000128">
    <property type="protein sequence ID" value="MPC10741.1"/>
    <property type="molecule type" value="Genomic_DNA"/>
</dbReference>
<dbReference type="Proteomes" id="UP000324222">
    <property type="component" value="Unassembled WGS sequence"/>
</dbReference>
<reference evidence="1 2" key="1">
    <citation type="submission" date="2019-05" db="EMBL/GenBank/DDBJ databases">
        <title>Another draft genome of Portunus trituberculatus and its Hox gene families provides insights of decapod evolution.</title>
        <authorList>
            <person name="Jeong J.-H."/>
            <person name="Song I."/>
            <person name="Kim S."/>
            <person name="Choi T."/>
            <person name="Kim D."/>
            <person name="Ryu S."/>
            <person name="Kim W."/>
        </authorList>
    </citation>
    <scope>NUCLEOTIDE SEQUENCE [LARGE SCALE GENOMIC DNA]</scope>
    <source>
        <tissue evidence="1">Muscle</tissue>
    </source>
</reference>
<evidence type="ECO:0000313" key="2">
    <source>
        <dbReference type="Proteomes" id="UP000324222"/>
    </source>
</evidence>
<evidence type="ECO:0000313" key="1">
    <source>
        <dbReference type="EMBL" id="MPC10741.1"/>
    </source>
</evidence>
<sequence length="82" mass="9174">MVRYFHLNSSTSPGVTSVLRYTGALLNCLPAPALYLLPHVTPPYKREAFMLFHDGNRTKLSALTVSASIFTNTNLRTFDLNE</sequence>